<keyword evidence="3" id="KW-1185">Reference proteome</keyword>
<evidence type="ECO:0000313" key="3">
    <source>
        <dbReference type="Proteomes" id="UP000785679"/>
    </source>
</evidence>
<feature type="chain" id="PRO_5035192519" evidence="1">
    <location>
        <begin position="20"/>
        <end position="243"/>
    </location>
</feature>
<proteinExistence type="predicted"/>
<dbReference type="Proteomes" id="UP000785679">
    <property type="component" value="Unassembled WGS sequence"/>
</dbReference>
<dbReference type="AlphaFoldDB" id="A0A8J8NKK6"/>
<protein>
    <submittedName>
        <fullName evidence="2">Uncharacterized protein</fullName>
    </submittedName>
</protein>
<name>A0A8J8NKK6_HALGN</name>
<evidence type="ECO:0000256" key="1">
    <source>
        <dbReference type="SAM" id="SignalP"/>
    </source>
</evidence>
<comment type="caution">
    <text evidence="2">The sequence shown here is derived from an EMBL/GenBank/DDBJ whole genome shotgun (WGS) entry which is preliminary data.</text>
</comment>
<organism evidence="2 3">
    <name type="scientific">Halteria grandinella</name>
    <dbReference type="NCBI Taxonomy" id="5974"/>
    <lineage>
        <taxon>Eukaryota</taxon>
        <taxon>Sar</taxon>
        <taxon>Alveolata</taxon>
        <taxon>Ciliophora</taxon>
        <taxon>Intramacronucleata</taxon>
        <taxon>Spirotrichea</taxon>
        <taxon>Stichotrichia</taxon>
        <taxon>Sporadotrichida</taxon>
        <taxon>Halteriidae</taxon>
        <taxon>Halteria</taxon>
    </lineage>
</organism>
<sequence>MRATLLAVTLAALGLVAQARLGLGPCPSLTKVDLSTVTLNNGRWYLNYADESQILANTIAFQPKPDCFAVDLTTTATGFHWEPLKILPALKDCKKDVRCGNPAGTCNCYVYAKPYDIVYFDNTANVAAFYQCWEIKSAFDTFVNNMGANFFTNSIAWLIKGIINDLHYTGIDVFSMSPVITGDALESLRTWANGLSDQVDPNYVPTSQGKKFAKQWGGYDGTPTYSFDNLNAIPQASCKRTTL</sequence>
<dbReference type="EMBL" id="RRYP01012743">
    <property type="protein sequence ID" value="TNV76913.1"/>
    <property type="molecule type" value="Genomic_DNA"/>
</dbReference>
<reference evidence="2" key="1">
    <citation type="submission" date="2019-06" db="EMBL/GenBank/DDBJ databases">
        <authorList>
            <person name="Zheng W."/>
        </authorList>
    </citation>
    <scope>NUCLEOTIDE SEQUENCE</scope>
    <source>
        <strain evidence="2">QDHG01</strain>
    </source>
</reference>
<accession>A0A8J8NKK6</accession>
<feature type="signal peptide" evidence="1">
    <location>
        <begin position="1"/>
        <end position="19"/>
    </location>
</feature>
<keyword evidence="1" id="KW-0732">Signal</keyword>
<evidence type="ECO:0000313" key="2">
    <source>
        <dbReference type="EMBL" id="TNV76913.1"/>
    </source>
</evidence>
<gene>
    <name evidence="2" type="ORF">FGO68_gene9408</name>
</gene>